<proteinExistence type="predicted"/>
<keyword evidence="3" id="KW-1185">Reference proteome</keyword>
<evidence type="ECO:0000313" key="2">
    <source>
        <dbReference type="EMBL" id="SFF39420.1"/>
    </source>
</evidence>
<evidence type="ECO:0000256" key="1">
    <source>
        <dbReference type="SAM" id="SignalP"/>
    </source>
</evidence>
<name>A0A1I2ICS5_9BACT</name>
<sequence>MIFFKSSFAFSTKSISFLLISVLVYACHGLEPNDIGANGARSLAITDPFNYTETNLKKLGKGVILAASEDSSFRNLIYAEIEKKFDGDYNVLIKTLNQKSTALNINLREKILQANENPSDDNALIAFDNIEGKSYNPQVFIPFYQELKKEGKIGIGNPVLVVFNGKVKKDNLEEAYILNKNQVSKATFLVDEEYAKTHEVWVLAINDRTGGDLDKKINQPKNTPVADKGARAATAYDYAYITGVGISQNKESWASGDNDVYFTCIYTSGPPSTNLPDYTTDYVDDWSVNELGLFKEFNFTLKEIATTTSGVSLFGGYNSSGAFGTKYHAFVLYEHDNFPAVYNTAHITIDGYTSELEYRSAESSYMEDFTDATPHLVNIHSVYYYDKSNGASRVRTGVSHYN</sequence>
<dbReference type="PROSITE" id="PS51257">
    <property type="entry name" value="PROKAR_LIPOPROTEIN"/>
    <property type="match status" value="1"/>
</dbReference>
<feature type="chain" id="PRO_5011750260" evidence="1">
    <location>
        <begin position="27"/>
        <end position="402"/>
    </location>
</feature>
<organism evidence="2 3">
    <name type="scientific">Spirosoma endophyticum</name>
    <dbReference type="NCBI Taxonomy" id="662367"/>
    <lineage>
        <taxon>Bacteria</taxon>
        <taxon>Pseudomonadati</taxon>
        <taxon>Bacteroidota</taxon>
        <taxon>Cytophagia</taxon>
        <taxon>Cytophagales</taxon>
        <taxon>Cytophagaceae</taxon>
        <taxon>Spirosoma</taxon>
    </lineage>
</organism>
<accession>A0A1I2ICS5</accession>
<keyword evidence="1" id="KW-0732">Signal</keyword>
<reference evidence="2 3" key="1">
    <citation type="submission" date="2016-10" db="EMBL/GenBank/DDBJ databases">
        <authorList>
            <person name="de Groot N.N."/>
        </authorList>
    </citation>
    <scope>NUCLEOTIDE SEQUENCE [LARGE SCALE GENOMIC DNA]</scope>
    <source>
        <strain evidence="2 3">DSM 26130</strain>
    </source>
</reference>
<dbReference type="OrthoDB" id="1445468at2"/>
<evidence type="ECO:0000313" key="3">
    <source>
        <dbReference type="Proteomes" id="UP000198598"/>
    </source>
</evidence>
<dbReference type="Proteomes" id="UP000198598">
    <property type="component" value="Unassembled WGS sequence"/>
</dbReference>
<feature type="signal peptide" evidence="1">
    <location>
        <begin position="1"/>
        <end position="26"/>
    </location>
</feature>
<gene>
    <name evidence="2" type="ORF">SAMN05216167_1642</name>
</gene>
<protein>
    <submittedName>
        <fullName evidence="2">Uncharacterized protein</fullName>
    </submittedName>
</protein>
<dbReference type="EMBL" id="FOLQ01000064">
    <property type="protein sequence ID" value="SFF39420.1"/>
    <property type="molecule type" value="Genomic_DNA"/>
</dbReference>
<dbReference type="AlphaFoldDB" id="A0A1I2ICS5"/>
<dbReference type="RefSeq" id="WP_093835469.1">
    <property type="nucleotide sequence ID" value="NZ_FOLQ01000064.1"/>
</dbReference>